<dbReference type="EMBL" id="QFFN01000003">
    <property type="protein sequence ID" value="PWG60451.1"/>
    <property type="molecule type" value="Genomic_DNA"/>
</dbReference>
<accession>A0A2U2MU96</accession>
<proteinExistence type="predicted"/>
<dbReference type="SUPFAM" id="SSF51004">
    <property type="entry name" value="C-terminal (heme d1) domain of cytochrome cd1-nitrite reductase"/>
    <property type="match status" value="1"/>
</dbReference>
<evidence type="ECO:0000259" key="1">
    <source>
        <dbReference type="Pfam" id="PF25976"/>
    </source>
</evidence>
<sequence>MHREPRKAEVSVAMRKVTVCGRMIRGVAAVCVGVMVLGGLSACSLTLGLPTDGPVQRLSQVQREDHRVFIDPQGPTDDATPGEIVRGFLAALPAGPQTDGFKVARQFLTEAAAKSWKPETGVVVFHGEPDLRVSGADAATASGAGAGHAQVDMSFSEVGSIDRDGVFATTGASQSVHKGLTLARIDGQWRIDRLPAGIMIEESDFQQVFRQVQLYQRSSSADTLVPDTRWFGWKQWRTLAVRELLDGSAPWLGDAVHAASNGKVKLAMDSVPSSGSQIDVRLSDAATLSSDDRAMLVRQIRLTLGDGNDDYDLRIIDSSGLDLSDADSHITLGVEQPARHLYTLSNRSVVSIPSQNLIKLGEVENGKDARSLAFTSRGGAVLDSSGTVQCFDRGVTPCGTLFDGRRARVITAGTGREIWMADSRGNIAIDTVDGDDEHSLLHVPWLDGVSVNAMAVSPEGSRIVIAFDDAGDASSRVVMAGVRRDAENHVAGLSGAFTVLSRASGVNAVTFYNDTTVVYSTKGSLSGYQQLAPGPESTQQLPKNTVALASAQIDQTLSLIALDDSGNVRYARGSLASAWRMLDLQTTAISSGV</sequence>
<dbReference type="Pfam" id="PF25976">
    <property type="entry name" value="LpqB_N"/>
    <property type="match status" value="1"/>
</dbReference>
<keyword evidence="3" id="KW-1185">Reference proteome</keyword>
<gene>
    <name evidence="2" type="ORF">DF200_02310</name>
</gene>
<feature type="domain" description="Lipoprotein LpqB N-terminal" evidence="1">
    <location>
        <begin position="74"/>
        <end position="206"/>
    </location>
</feature>
<organism evidence="2 3">
    <name type="scientific">Bifidobacterium catulorum</name>
    <dbReference type="NCBI Taxonomy" id="1630173"/>
    <lineage>
        <taxon>Bacteria</taxon>
        <taxon>Bacillati</taxon>
        <taxon>Actinomycetota</taxon>
        <taxon>Actinomycetes</taxon>
        <taxon>Bifidobacteriales</taxon>
        <taxon>Bifidobacteriaceae</taxon>
        <taxon>Bifidobacterium</taxon>
    </lineage>
</organism>
<evidence type="ECO:0000313" key="3">
    <source>
        <dbReference type="Proteomes" id="UP000245753"/>
    </source>
</evidence>
<dbReference type="InterPro" id="IPR059026">
    <property type="entry name" value="LpqB_N"/>
</dbReference>
<evidence type="ECO:0000313" key="2">
    <source>
        <dbReference type="EMBL" id="PWG60451.1"/>
    </source>
</evidence>
<name>A0A2U2MU96_9BIFI</name>
<dbReference type="AlphaFoldDB" id="A0A2U2MU96"/>
<dbReference type="InterPro" id="IPR011048">
    <property type="entry name" value="Haem_d1_sf"/>
</dbReference>
<dbReference type="Proteomes" id="UP000245753">
    <property type="component" value="Unassembled WGS sequence"/>
</dbReference>
<comment type="caution">
    <text evidence="2">The sequence shown here is derived from an EMBL/GenBank/DDBJ whole genome shotgun (WGS) entry which is preliminary data.</text>
</comment>
<protein>
    <recommendedName>
        <fullName evidence="1">Lipoprotein LpqB N-terminal domain-containing protein</fullName>
    </recommendedName>
</protein>
<reference evidence="2 3" key="1">
    <citation type="journal article" date="2018" name="Int. J. Syst. Evol. Microbiol.">
        <title>Bifidobacterium catulorum sp. nov., a novel taxon from the faeces of the baby common marmoset (Callithrix jacchus).</title>
        <authorList>
            <person name="Modesto M."/>
            <person name="Michelini S."/>
            <person name="Oki K."/>
            <person name="Biavati B."/>
            <person name="Watanabe K."/>
            <person name="Mattarelli P."/>
        </authorList>
    </citation>
    <scope>NUCLEOTIDE SEQUENCE [LARGE SCALE GENOMIC DNA]</scope>
    <source>
        <strain evidence="2 3">MRM 8.19</strain>
    </source>
</reference>